<dbReference type="PRINTS" id="PR00075">
    <property type="entry name" value="FACDDSATRASE"/>
</dbReference>
<dbReference type="EMBL" id="CP126220">
    <property type="protein sequence ID" value="WIA21751.1"/>
    <property type="molecule type" value="Genomic_DNA"/>
</dbReference>
<comment type="domain">
    <text evidence="13">The histidine box domains are involved in binding the catalytic metal ions.</text>
</comment>
<evidence type="ECO:0000256" key="8">
    <source>
        <dbReference type="ARBA" id="ARBA00023002"/>
    </source>
</evidence>
<evidence type="ECO:0000256" key="13">
    <source>
        <dbReference type="RuleBase" id="RU000581"/>
    </source>
</evidence>
<evidence type="ECO:0000313" key="17">
    <source>
        <dbReference type="EMBL" id="WIA21751.1"/>
    </source>
</evidence>
<keyword evidence="11 15" id="KW-0472">Membrane</keyword>
<dbReference type="PANTHER" id="PTHR11351:SF31">
    <property type="entry name" value="DESATURASE 1, ISOFORM A-RELATED"/>
    <property type="match status" value="1"/>
</dbReference>
<dbReference type="InterPro" id="IPR015876">
    <property type="entry name" value="Acyl-CoA_DS"/>
</dbReference>
<keyword evidence="5 13" id="KW-0812">Transmembrane</keyword>
<evidence type="ECO:0000256" key="10">
    <source>
        <dbReference type="ARBA" id="ARBA00023098"/>
    </source>
</evidence>
<sequence length="419" mass="47710">MADKAFAFTSDVLPRQALRQNAAVQQRAVSQLCLSPIAKSTVRLRCHASPTQQQDTQQQQQQQQQQEEELQVSRVSASGGSRRAFSQAFCKLAGIQVSPMQDISPQQLAAAPYSTYTPPLASIQVQQKRPYWRDRSWTETDVGYLSFFAAMHAVALVGAPLTFSWDALQVMLGGYVVTGMLGVSMSYHRQLSHKSFRTPKWLEYFLAYCGALAFEGDPIEWAKNHTWHHQHSDSTADRHSPRDGLWHAHMGWLFDESLTNTRRDSSGNSKESLAAPWFVKESPEFYGWLRDTYMYHMLGQMLFFVAWGGLPYFVWGFVVRVLFTMHMTWLVNSAVHVWGCKAYDTDDDSRNNALVALLVFGDGWHNNHHAFPASAAHGLEWWQFDASYCVIRALELAGLAWDVRRPTQEQKQRLRVAGR</sequence>
<feature type="domain" description="Fatty acid desaturase" evidence="16">
    <location>
        <begin position="171"/>
        <end position="386"/>
    </location>
</feature>
<evidence type="ECO:0000259" key="16">
    <source>
        <dbReference type="Pfam" id="PF00487"/>
    </source>
</evidence>
<feature type="compositionally biased region" description="Low complexity" evidence="14">
    <location>
        <begin position="52"/>
        <end position="65"/>
    </location>
</feature>
<accession>A0ABY8UN86</accession>
<keyword evidence="12 13" id="KW-0275">Fatty acid biosynthesis</keyword>
<dbReference type="Pfam" id="PF00487">
    <property type="entry name" value="FA_desaturase"/>
    <property type="match status" value="1"/>
</dbReference>
<dbReference type="CDD" id="cd03505">
    <property type="entry name" value="Delta9-FADS-like"/>
    <property type="match status" value="1"/>
</dbReference>
<feature type="transmembrane region" description="Helical" evidence="15">
    <location>
        <begin position="167"/>
        <end position="187"/>
    </location>
</feature>
<evidence type="ECO:0000256" key="2">
    <source>
        <dbReference type="ARBA" id="ARBA00005189"/>
    </source>
</evidence>
<evidence type="ECO:0000256" key="7">
    <source>
        <dbReference type="ARBA" id="ARBA00022989"/>
    </source>
</evidence>
<evidence type="ECO:0000256" key="3">
    <source>
        <dbReference type="ARBA" id="ARBA00009295"/>
    </source>
</evidence>
<keyword evidence="10" id="KW-0443">Lipid metabolism</keyword>
<evidence type="ECO:0000256" key="6">
    <source>
        <dbReference type="ARBA" id="ARBA00022832"/>
    </source>
</evidence>
<comment type="similarity">
    <text evidence="3 13">Belongs to the fatty acid desaturase type 1 family.</text>
</comment>
<feature type="region of interest" description="Disordered" evidence="14">
    <location>
        <begin position="45"/>
        <end position="73"/>
    </location>
</feature>
<gene>
    <name evidence="17" type="ORF">OEZ85_000913</name>
</gene>
<evidence type="ECO:0000256" key="12">
    <source>
        <dbReference type="ARBA" id="ARBA00023160"/>
    </source>
</evidence>
<organism evidence="17 18">
    <name type="scientific">Tetradesmus obliquus</name>
    <name type="common">Green alga</name>
    <name type="synonym">Acutodesmus obliquus</name>
    <dbReference type="NCBI Taxonomy" id="3088"/>
    <lineage>
        <taxon>Eukaryota</taxon>
        <taxon>Viridiplantae</taxon>
        <taxon>Chlorophyta</taxon>
        <taxon>core chlorophytes</taxon>
        <taxon>Chlorophyceae</taxon>
        <taxon>CS clade</taxon>
        <taxon>Sphaeropleales</taxon>
        <taxon>Scenedesmaceae</taxon>
        <taxon>Tetradesmus</taxon>
    </lineage>
</organism>
<protein>
    <recommendedName>
        <fullName evidence="16">Fatty acid desaturase domain-containing protein</fullName>
    </recommendedName>
</protein>
<feature type="transmembrane region" description="Helical" evidence="15">
    <location>
        <begin position="142"/>
        <end position="161"/>
    </location>
</feature>
<keyword evidence="9" id="KW-0408">Iron</keyword>
<keyword evidence="8 13" id="KW-0560">Oxidoreductase</keyword>
<dbReference type="Proteomes" id="UP001244341">
    <property type="component" value="Chromosome 13b"/>
</dbReference>
<comment type="pathway">
    <text evidence="2">Lipid metabolism.</text>
</comment>
<keyword evidence="6" id="KW-0276">Fatty acid metabolism</keyword>
<dbReference type="InterPro" id="IPR005804">
    <property type="entry name" value="FA_desaturase_dom"/>
</dbReference>
<feature type="transmembrane region" description="Helical" evidence="15">
    <location>
        <begin position="302"/>
        <end position="323"/>
    </location>
</feature>
<evidence type="ECO:0000313" key="18">
    <source>
        <dbReference type="Proteomes" id="UP001244341"/>
    </source>
</evidence>
<evidence type="ECO:0000256" key="9">
    <source>
        <dbReference type="ARBA" id="ARBA00023004"/>
    </source>
</evidence>
<evidence type="ECO:0000256" key="11">
    <source>
        <dbReference type="ARBA" id="ARBA00023136"/>
    </source>
</evidence>
<evidence type="ECO:0000256" key="1">
    <source>
        <dbReference type="ARBA" id="ARBA00004141"/>
    </source>
</evidence>
<keyword evidence="7 15" id="KW-1133">Transmembrane helix</keyword>
<keyword evidence="18" id="KW-1185">Reference proteome</keyword>
<comment type="subcellular location">
    <subcellularLocation>
        <location evidence="1">Membrane</location>
        <topology evidence="1">Multi-pass membrane protein</topology>
    </subcellularLocation>
</comment>
<evidence type="ECO:0000256" key="15">
    <source>
        <dbReference type="SAM" id="Phobius"/>
    </source>
</evidence>
<comment type="cofactor">
    <cofactor evidence="13">
        <name>Fe(2+)</name>
        <dbReference type="ChEBI" id="CHEBI:29033"/>
    </cofactor>
</comment>
<proteinExistence type="inferred from homology"/>
<name>A0ABY8UN86_TETOB</name>
<evidence type="ECO:0000256" key="14">
    <source>
        <dbReference type="SAM" id="MobiDB-lite"/>
    </source>
</evidence>
<reference evidence="17 18" key="1">
    <citation type="submission" date="2023-05" db="EMBL/GenBank/DDBJ databases">
        <title>A 100% complete, gapless, phased diploid assembly of the Scenedesmus obliquus UTEX 3031 genome.</title>
        <authorList>
            <person name="Biondi T.C."/>
            <person name="Hanschen E.R."/>
            <person name="Kwon T."/>
            <person name="Eng W."/>
            <person name="Kruse C.P.S."/>
            <person name="Koehler S.I."/>
            <person name="Kunde Y."/>
            <person name="Gleasner C.D."/>
            <person name="You Mak K.T."/>
            <person name="Polle J."/>
            <person name="Hovde B.T."/>
            <person name="Starkenburg S.R."/>
        </authorList>
    </citation>
    <scope>NUCLEOTIDE SEQUENCE [LARGE SCALE GENOMIC DNA]</scope>
    <source>
        <strain evidence="17 18">DOE0152z</strain>
    </source>
</reference>
<dbReference type="PANTHER" id="PTHR11351">
    <property type="entry name" value="ACYL-COA DESATURASE"/>
    <property type="match status" value="1"/>
</dbReference>
<evidence type="ECO:0000256" key="4">
    <source>
        <dbReference type="ARBA" id="ARBA00022516"/>
    </source>
</evidence>
<evidence type="ECO:0000256" key="5">
    <source>
        <dbReference type="ARBA" id="ARBA00022692"/>
    </source>
</evidence>
<keyword evidence="4 13" id="KW-0444">Lipid biosynthesis</keyword>